<dbReference type="PROSITE" id="PS51257">
    <property type="entry name" value="PROKAR_LIPOPROTEIN"/>
    <property type="match status" value="1"/>
</dbReference>
<feature type="compositionally biased region" description="Polar residues" evidence="1">
    <location>
        <begin position="48"/>
        <end position="58"/>
    </location>
</feature>
<reference evidence="2 3" key="1">
    <citation type="submission" date="2021-07" db="EMBL/GenBank/DDBJ databases">
        <title>Actinomadura sp. PM05-2 isolated from lichen.</title>
        <authorList>
            <person name="Somphong A."/>
            <person name="Phongsopitanun W."/>
            <person name="Tanasupawat S."/>
            <person name="Peongsungnone V."/>
        </authorList>
    </citation>
    <scope>NUCLEOTIDE SEQUENCE [LARGE SCALE GENOMIC DNA]</scope>
    <source>
        <strain evidence="2 3">PM05-2</strain>
    </source>
</reference>
<dbReference type="Pfam" id="PF03640">
    <property type="entry name" value="Lipoprotein_15"/>
    <property type="match status" value="4"/>
</dbReference>
<dbReference type="RefSeq" id="WP_220164351.1">
    <property type="nucleotide sequence ID" value="NZ_JAIBOA010000003.1"/>
</dbReference>
<feature type="region of interest" description="Disordered" evidence="1">
    <location>
        <begin position="25"/>
        <end position="58"/>
    </location>
</feature>
<evidence type="ECO:0008006" key="4">
    <source>
        <dbReference type="Google" id="ProtNLM"/>
    </source>
</evidence>
<protein>
    <recommendedName>
        <fullName evidence="4">Lipoprotein</fullName>
    </recommendedName>
</protein>
<dbReference type="PANTHER" id="PTHR39335">
    <property type="entry name" value="BLL4220 PROTEIN"/>
    <property type="match status" value="1"/>
</dbReference>
<gene>
    <name evidence="2" type="ORF">K1Y72_06965</name>
</gene>
<sequence>MEYRRWAIPAVAALTATGITLTACGTENGRQRNTGAGSAVTPAADPSEQPTASPDSTPATLEVAAVTKIGKVVTDGEGRTLYRFDNDTARPPASTCEDQCATTWPPVWASTQDVRVKGVDKNLVGKVKRPDGKWQVTLGGWPLYTYAKDESPGDAKGQGVGGTWYAAAPDGKKAGAKKAAAPAPTPTTPSTGRWAGWTVIKARQDPKLGLILTDARGRTMYRFDKDKAKPPTSTCFKACKKAWPPVVFNGWKHLKLTGVKRSAVKFIERTDDGKCQLTINGWPMYFYAKDTKAGDTKGQGVGGVWFASTPEGKKAKAAAGSDAGGSDAGGSDAGGADGGYGGGY</sequence>
<organism evidence="2 3">
    <name type="scientific">Actinomadura parmotrematis</name>
    <dbReference type="NCBI Taxonomy" id="2864039"/>
    <lineage>
        <taxon>Bacteria</taxon>
        <taxon>Bacillati</taxon>
        <taxon>Actinomycetota</taxon>
        <taxon>Actinomycetes</taxon>
        <taxon>Streptosporangiales</taxon>
        <taxon>Thermomonosporaceae</taxon>
        <taxon>Actinomadura</taxon>
    </lineage>
</organism>
<dbReference type="InterPro" id="IPR005297">
    <property type="entry name" value="Lipoprotein_repeat"/>
</dbReference>
<accession>A0ABS7FQ57</accession>
<proteinExistence type="predicted"/>
<feature type="region of interest" description="Disordered" evidence="1">
    <location>
        <begin position="316"/>
        <end position="344"/>
    </location>
</feature>
<dbReference type="PANTHER" id="PTHR39335:SF1">
    <property type="entry name" value="BLL4220 PROTEIN"/>
    <property type="match status" value="1"/>
</dbReference>
<comment type="caution">
    <text evidence="2">The sequence shown here is derived from an EMBL/GenBank/DDBJ whole genome shotgun (WGS) entry which is preliminary data.</text>
</comment>
<feature type="compositionally biased region" description="Gly residues" evidence="1">
    <location>
        <begin position="322"/>
        <end position="344"/>
    </location>
</feature>
<name>A0ABS7FQ57_9ACTN</name>
<evidence type="ECO:0000313" key="2">
    <source>
        <dbReference type="EMBL" id="MBW8482100.1"/>
    </source>
</evidence>
<dbReference type="EMBL" id="JAIBOA010000003">
    <property type="protein sequence ID" value="MBW8482100.1"/>
    <property type="molecule type" value="Genomic_DNA"/>
</dbReference>
<evidence type="ECO:0000256" key="1">
    <source>
        <dbReference type="SAM" id="MobiDB-lite"/>
    </source>
</evidence>
<evidence type="ECO:0000313" key="3">
    <source>
        <dbReference type="Proteomes" id="UP000774570"/>
    </source>
</evidence>
<keyword evidence="3" id="KW-1185">Reference proteome</keyword>
<dbReference type="Proteomes" id="UP000774570">
    <property type="component" value="Unassembled WGS sequence"/>
</dbReference>